<sequence length="664" mass="71334">MTKPNKPSSVVLEEVAYGSAEYANDPSFEIAWAVKAAERANIHMSLLLTCNTNELTMHKKYSVIYDKFRELFPKMNIEEVAEVELKGKNKQHWYTFCEHFKEEVEDYNLATIMRIRADGAYSEANTIVVPKIIFLAVEIARNKEGVNEKYKESFKVQHEKIRREGGNICFTFGAQGTTTAAPAASTLFGGSSKPLFAAPTTTAQATGLFGSTVPAGGLFATAAKTANGLVGTTGVVMTSATGGSFGSTSATTPGLFGTTSSATTTGSLFGKPATGLFSSSTTATPSLAGGLFGASGAPTVTTGIGLGGTGTLTATGLTSSGCLGVAGAAASGNPLEAEVPQVLMDLFNLLRDQIKKNHELYVEFAMNSSESCLHMDEKIEQLVGVRVRNTDAIRKAKAKADELLDKMQRDLRVAEQVRRRQKEISKNPHFGRKQAFSYLLEICAEHENTVREFWETLQLLEERIGAKLNKKDITTKQDLQKHFEHYDQAFKVICSDVYRCKVQIEDLKDAFLEYQKNTTPYVPNPFGRQKSKHVEKSSAETKFRGVDAFPSQITMMKIGEMAKPSSAAQQTTGTSGFGTTGSLFGSKTFGSPAFSFNSSISNATAPLFKPFCTTSSAPAPLFGNSTTSAASVPTTASSFTFGNTLNSSVSGTLFGGSASKPFGR</sequence>
<accession>A0A915PJU0</accession>
<evidence type="ECO:0000313" key="4">
    <source>
        <dbReference type="WBParaSite" id="sdigi.contig20.g1734.t1"/>
    </source>
</evidence>
<dbReference type="Pfam" id="PF04669">
    <property type="entry name" value="PBDC1"/>
    <property type="match status" value="1"/>
</dbReference>
<dbReference type="InterPro" id="IPR008476">
    <property type="entry name" value="PBDC1_metazoa/fungi"/>
</dbReference>
<dbReference type="PANTHER" id="PTHR13410:SF9">
    <property type="entry name" value="PROTEIN PBDC1"/>
    <property type="match status" value="1"/>
</dbReference>
<dbReference type="InterPro" id="IPR023139">
    <property type="entry name" value="PBDC1-like_dom_sf"/>
</dbReference>
<dbReference type="InterPro" id="IPR021148">
    <property type="entry name" value="Polysacc_synth_dom"/>
</dbReference>
<protein>
    <submittedName>
        <fullName evidence="4">Polysaccharide biosynthesis domain-containing protein</fullName>
    </submittedName>
</protein>
<dbReference type="WBParaSite" id="sdigi.contig20.g1734.t1">
    <property type="protein sequence ID" value="sdigi.contig20.g1734.t1"/>
    <property type="gene ID" value="sdigi.contig20.g1734"/>
</dbReference>
<evidence type="ECO:0000313" key="3">
    <source>
        <dbReference type="Proteomes" id="UP000887581"/>
    </source>
</evidence>
<evidence type="ECO:0000256" key="1">
    <source>
        <dbReference type="SAM" id="Coils"/>
    </source>
</evidence>
<dbReference type="Gene3D" id="1.10.3560.10">
    <property type="entry name" value="yst0336 like domain"/>
    <property type="match status" value="1"/>
</dbReference>
<keyword evidence="1" id="KW-0175">Coiled coil</keyword>
<organism evidence="3 4">
    <name type="scientific">Setaria digitata</name>
    <dbReference type="NCBI Taxonomy" id="48799"/>
    <lineage>
        <taxon>Eukaryota</taxon>
        <taxon>Metazoa</taxon>
        <taxon>Ecdysozoa</taxon>
        <taxon>Nematoda</taxon>
        <taxon>Chromadorea</taxon>
        <taxon>Rhabditida</taxon>
        <taxon>Spirurina</taxon>
        <taxon>Spiruromorpha</taxon>
        <taxon>Filarioidea</taxon>
        <taxon>Setariidae</taxon>
        <taxon>Setaria</taxon>
    </lineage>
</organism>
<feature type="domain" description="Polysaccharide biosynthesis" evidence="2">
    <location>
        <begin position="29"/>
        <end position="151"/>
    </location>
</feature>
<keyword evidence="3" id="KW-1185">Reference proteome</keyword>
<reference evidence="4" key="1">
    <citation type="submission" date="2022-11" db="UniProtKB">
        <authorList>
            <consortium name="WormBaseParasite"/>
        </authorList>
    </citation>
    <scope>IDENTIFICATION</scope>
</reference>
<dbReference type="AlphaFoldDB" id="A0A915PJU0"/>
<proteinExistence type="predicted"/>
<name>A0A915PJU0_9BILA</name>
<dbReference type="GO" id="GO:0005737">
    <property type="term" value="C:cytoplasm"/>
    <property type="evidence" value="ECO:0007669"/>
    <property type="project" value="TreeGrafter"/>
</dbReference>
<evidence type="ECO:0000259" key="2">
    <source>
        <dbReference type="Pfam" id="PF04669"/>
    </source>
</evidence>
<dbReference type="PANTHER" id="PTHR13410">
    <property type="entry name" value="PROTEIN PBDC1"/>
    <property type="match status" value="1"/>
</dbReference>
<dbReference type="Gene3D" id="6.10.140.1350">
    <property type="match status" value="1"/>
</dbReference>
<dbReference type="Proteomes" id="UP000887581">
    <property type="component" value="Unplaced"/>
</dbReference>
<feature type="coiled-coil region" evidence="1">
    <location>
        <begin position="397"/>
        <end position="424"/>
    </location>
</feature>